<feature type="region of interest" description="Disordered" evidence="1">
    <location>
        <begin position="269"/>
        <end position="289"/>
    </location>
</feature>
<dbReference type="PROSITE" id="PS51186">
    <property type="entry name" value="GNAT"/>
    <property type="match status" value="1"/>
</dbReference>
<protein>
    <submittedName>
        <fullName evidence="3">GNAT family N-acetyltransferase</fullName>
        <ecNumber evidence="3">2.3.-.-</ecNumber>
    </submittedName>
</protein>
<proteinExistence type="predicted"/>
<evidence type="ECO:0000313" key="4">
    <source>
        <dbReference type="Proteomes" id="UP001596139"/>
    </source>
</evidence>
<feature type="domain" description="N-acetyltransferase" evidence="2">
    <location>
        <begin position="113"/>
        <end position="282"/>
    </location>
</feature>
<evidence type="ECO:0000259" key="2">
    <source>
        <dbReference type="PROSITE" id="PS51186"/>
    </source>
</evidence>
<dbReference type="Pfam" id="PF13302">
    <property type="entry name" value="Acetyltransf_3"/>
    <property type="match status" value="1"/>
</dbReference>
<dbReference type="InterPro" id="IPR051908">
    <property type="entry name" value="Ribosomal_N-acetyltransferase"/>
</dbReference>
<dbReference type="SUPFAM" id="SSF55729">
    <property type="entry name" value="Acyl-CoA N-acyltransferases (Nat)"/>
    <property type="match status" value="1"/>
</dbReference>
<sequence length="289" mass="29345">MTVLFLFPGDPRQPGSPGPDFASEARAARAAGARVAVVDHEALLAGDAARAVVGVPAGPGPVLYRGRLPSARRTALAAALADRNRTLITGPDLQEFEALVASGCPLALTAGRVTLRALPPAECARLADGGTAGLVWVDGEPPEGTVEGAGIMVQLASAGLYRPGWGTYAVTRTEDGVALGGIGFHGPPDESGTAELGYDLSPSARGAGWATEAVRLLASWAAARPEVRTLRAATEPANLPSQRVLARSGFVRAGEESGMYVFEYAGSGSGAAAGTEEAQPLNAGSRPPS</sequence>
<keyword evidence="4" id="KW-1185">Reference proteome</keyword>
<name>A0ABW1MLA8_9ACTN</name>
<dbReference type="InterPro" id="IPR000182">
    <property type="entry name" value="GNAT_dom"/>
</dbReference>
<dbReference type="Gene3D" id="3.40.630.30">
    <property type="match status" value="1"/>
</dbReference>
<dbReference type="GO" id="GO:0016746">
    <property type="term" value="F:acyltransferase activity"/>
    <property type="evidence" value="ECO:0007669"/>
    <property type="project" value="UniProtKB-KW"/>
</dbReference>
<keyword evidence="3" id="KW-0808">Transferase</keyword>
<dbReference type="PANTHER" id="PTHR43441">
    <property type="entry name" value="RIBOSOMAL-PROTEIN-SERINE ACETYLTRANSFERASE"/>
    <property type="match status" value="1"/>
</dbReference>
<keyword evidence="3" id="KW-0012">Acyltransferase</keyword>
<dbReference type="Proteomes" id="UP001596139">
    <property type="component" value="Unassembled WGS sequence"/>
</dbReference>
<organism evidence="3 4">
    <name type="scientific">Streptomyces ochraceiscleroticus</name>
    <dbReference type="NCBI Taxonomy" id="47761"/>
    <lineage>
        <taxon>Bacteria</taxon>
        <taxon>Bacillati</taxon>
        <taxon>Actinomycetota</taxon>
        <taxon>Actinomycetes</taxon>
        <taxon>Kitasatosporales</taxon>
        <taxon>Streptomycetaceae</taxon>
        <taxon>Streptomyces</taxon>
    </lineage>
</organism>
<reference evidence="4" key="1">
    <citation type="journal article" date="2019" name="Int. J. Syst. Evol. Microbiol.">
        <title>The Global Catalogue of Microorganisms (GCM) 10K type strain sequencing project: providing services to taxonomists for standard genome sequencing and annotation.</title>
        <authorList>
            <consortium name="The Broad Institute Genomics Platform"/>
            <consortium name="The Broad Institute Genome Sequencing Center for Infectious Disease"/>
            <person name="Wu L."/>
            <person name="Ma J."/>
        </authorList>
    </citation>
    <scope>NUCLEOTIDE SEQUENCE [LARGE SCALE GENOMIC DNA]</scope>
    <source>
        <strain evidence="4">CGMCC 1.15180</strain>
    </source>
</reference>
<gene>
    <name evidence="3" type="ORF">ACFP4F_16830</name>
</gene>
<evidence type="ECO:0000256" key="1">
    <source>
        <dbReference type="SAM" id="MobiDB-lite"/>
    </source>
</evidence>
<accession>A0ABW1MLA8</accession>
<dbReference type="EC" id="2.3.-.-" evidence="3"/>
<dbReference type="RefSeq" id="WP_078649073.1">
    <property type="nucleotide sequence ID" value="NZ_JBHSPX010000004.1"/>
</dbReference>
<comment type="caution">
    <text evidence="3">The sequence shown here is derived from an EMBL/GenBank/DDBJ whole genome shotgun (WGS) entry which is preliminary data.</text>
</comment>
<dbReference type="EMBL" id="JBHSPX010000004">
    <property type="protein sequence ID" value="MFC6064203.1"/>
    <property type="molecule type" value="Genomic_DNA"/>
</dbReference>
<evidence type="ECO:0000313" key="3">
    <source>
        <dbReference type="EMBL" id="MFC6064203.1"/>
    </source>
</evidence>
<dbReference type="InterPro" id="IPR016181">
    <property type="entry name" value="Acyl_CoA_acyltransferase"/>
</dbReference>
<dbReference type="PANTHER" id="PTHR43441:SF6">
    <property type="entry name" value="N-ACETYLTRANSFERASE DOMAIN-CONTAINING PROTEIN"/>
    <property type="match status" value="1"/>
</dbReference>